<accession>A0A345EHL8</accession>
<dbReference type="KEGG" id="haj:DU500_01380"/>
<dbReference type="SUPFAM" id="SSF49764">
    <property type="entry name" value="HSP20-like chaperones"/>
    <property type="match status" value="1"/>
</dbReference>
<dbReference type="EMBL" id="CP031148">
    <property type="protein sequence ID" value="AXG11690.1"/>
    <property type="molecule type" value="Genomic_DNA"/>
</dbReference>
<dbReference type="EMBL" id="CP031150">
    <property type="protein sequence ID" value="AXG05182.1"/>
    <property type="molecule type" value="Genomic_DNA"/>
</dbReference>
<dbReference type="InterPro" id="IPR031107">
    <property type="entry name" value="Small_HSP"/>
</dbReference>
<evidence type="ECO:0000313" key="4">
    <source>
        <dbReference type="EMBL" id="AXG11690.1"/>
    </source>
</evidence>
<dbReference type="AlphaFoldDB" id="A0A345EHL8"/>
<dbReference type="Gene3D" id="2.60.40.790">
    <property type="match status" value="1"/>
</dbReference>
<dbReference type="InterPro" id="IPR002068">
    <property type="entry name" value="A-crystallin/Hsp20_dom"/>
</dbReference>
<evidence type="ECO:0000313" key="6">
    <source>
        <dbReference type="Proteomes" id="UP000253273"/>
    </source>
</evidence>
<accession>A0A345DZ10</accession>
<reference evidence="3 6" key="2">
    <citation type="submission" date="2018-07" db="EMBL/GenBank/DDBJ databases">
        <title>Genome sequences of Haloplanus sp. CBA1113.</title>
        <authorList>
            <person name="Kim Y.B."/>
            <person name="Roh S.W."/>
        </authorList>
    </citation>
    <scope>NUCLEOTIDE SEQUENCE [LARGE SCALE GENOMIC DNA]</scope>
    <source>
        <strain evidence="3 6">CBA1113</strain>
    </source>
</reference>
<dbReference type="Pfam" id="PF17886">
    <property type="entry name" value="ArsA_HSP20"/>
    <property type="match status" value="1"/>
</dbReference>
<feature type="domain" description="SHSP" evidence="2">
    <location>
        <begin position="35"/>
        <end position="127"/>
    </location>
</feature>
<dbReference type="Proteomes" id="UP000253273">
    <property type="component" value="Chromosome"/>
</dbReference>
<gene>
    <name evidence="4" type="ORF">DU484_18525</name>
    <name evidence="3" type="ORF">DU500_01380</name>
</gene>
<dbReference type="PANTHER" id="PTHR11527">
    <property type="entry name" value="HEAT-SHOCK PROTEIN 20 FAMILY MEMBER"/>
    <property type="match status" value="1"/>
</dbReference>
<dbReference type="KEGG" id="haq:DU484_18525"/>
<proteinExistence type="inferred from homology"/>
<evidence type="ECO:0000313" key="5">
    <source>
        <dbReference type="Proteomes" id="UP000252985"/>
    </source>
</evidence>
<keyword evidence="6" id="KW-1185">Reference proteome</keyword>
<reference evidence="4 5" key="1">
    <citation type="submission" date="2018-07" db="EMBL/GenBank/DDBJ databases">
        <title>Genome sequences of Haloplanus sp. CBA1112.</title>
        <authorList>
            <person name="Kim Y.B."/>
            <person name="Roh S.W."/>
        </authorList>
    </citation>
    <scope>NUCLEOTIDE SEQUENCE [LARGE SCALE GENOMIC DNA]</scope>
    <source>
        <strain evidence="4 5">CBA1112</strain>
    </source>
</reference>
<evidence type="ECO:0000256" key="1">
    <source>
        <dbReference type="PROSITE-ProRule" id="PRU00285"/>
    </source>
</evidence>
<dbReference type="GeneID" id="37289017"/>
<sequence length="127" mass="13773">MRGDDRDDPFGDIFDEIERMMNEMTGAGAGAVGDGSGFTSETHVDIYEEDDQVRLVADLPGVEKDAIKLKCDGKTLTISAASPHREYDERIRLPARVDEHSASASFNNGILEVTVDKIGDSAAIDVE</sequence>
<evidence type="ECO:0000313" key="3">
    <source>
        <dbReference type="EMBL" id="AXG05182.1"/>
    </source>
</evidence>
<dbReference type="InterPro" id="IPR040612">
    <property type="entry name" value="ArsA_HSP20-like"/>
</dbReference>
<dbReference type="CDD" id="cd06464">
    <property type="entry name" value="ACD_sHsps-like"/>
    <property type="match status" value="1"/>
</dbReference>
<protein>
    <submittedName>
        <fullName evidence="4">Hsp20/alpha crystallin family protein</fullName>
    </submittedName>
</protein>
<dbReference type="RefSeq" id="WP_114584334.1">
    <property type="nucleotide sequence ID" value="NZ_CP031148.1"/>
</dbReference>
<dbReference type="InterPro" id="IPR008978">
    <property type="entry name" value="HSP20-like_chaperone"/>
</dbReference>
<comment type="similarity">
    <text evidence="1">Belongs to the small heat shock protein (HSP20) family.</text>
</comment>
<evidence type="ECO:0000259" key="2">
    <source>
        <dbReference type="PROSITE" id="PS01031"/>
    </source>
</evidence>
<organism evidence="4 5">
    <name type="scientific">Haloplanus rubicundus</name>
    <dbReference type="NCBI Taxonomy" id="1547898"/>
    <lineage>
        <taxon>Archaea</taxon>
        <taxon>Methanobacteriati</taxon>
        <taxon>Methanobacteriota</taxon>
        <taxon>Stenosarchaea group</taxon>
        <taxon>Halobacteria</taxon>
        <taxon>Halobacteriales</taxon>
        <taxon>Haloferacaceae</taxon>
        <taxon>Haloplanus</taxon>
    </lineage>
</organism>
<name>A0A345EHL8_9EURY</name>
<dbReference type="PROSITE" id="PS01031">
    <property type="entry name" value="SHSP"/>
    <property type="match status" value="1"/>
</dbReference>
<dbReference type="OrthoDB" id="26084at2157"/>
<dbReference type="Proteomes" id="UP000252985">
    <property type="component" value="Chromosome"/>
</dbReference>